<keyword evidence="3" id="KW-1003">Cell membrane</keyword>
<sequence length="781" mass="88514">MDQKNNNLFQKAIEEVFAVSFSKYAKYIIQDRALPDLRDGLKPVQRRILYGMFQMGLKPTTPYKKSARAVGEIMGKYHPHGDSSIYDAIIRMSQSWKNNWTTVSIHGNNGSVDGDNAAAMRYTETRLSLYGFELLKDIDKKLVSFINNFDDSEKEPTVLPTLLPNLFINGASGIAAGYATNIAPHNTNELLDSLCLRIDQPDCELKQILKIVKGPDFPTGGNVYFEKSLSDIYQAGKGKFIIQAKYEVNKNLNQIEITQIPYETLKANIVKQIEEIIFDNKLSAIESVIDSSDRNGIRIIIKHKDFLPAEKIMAFLFKHTQLQVNFNLNNTVIANRFPIQIGLLSYLDHFLKFCHELIINKAKYELELASKRLEIILGLIKAISIIDKIIKLIRSAVDKSDAREKLIDNFKFTFNQAEAIVSLRLYQLTNTDIFELNQEQNELEKTVISSEQLIASEKARNKLLKKQFEGYKKQFHQQRRSQICGFINQKKVEESELIENKTYGVLITKAGNYHKFESNQLLKSTTDFKSESDTIIFAQTIANTDQIFIVTSLGNIINIPVYKLAFNSKNKLASLVSKKPILLEYETIVFVGTMNSVNQPILVLTSKLGMVKRIDLTKLNIKPLKATLCISLRDKDHLVSAFLQQDDKLICLVSDHNYYTVFHTNEIPLISSKGMGVKGMKLKLEDQIKFVVAFEANEPLVMICSDGSVINLKQTELVVVSRMATAKKLPVKKAINYCFSDATNTQLINFQGKNGSKLITTSELNQMSKTAISQTRFNKLN</sequence>
<dbReference type="PROSITE" id="PS52040">
    <property type="entry name" value="TOPO_IIA"/>
    <property type="match status" value="1"/>
</dbReference>
<dbReference type="InterPro" id="IPR013757">
    <property type="entry name" value="Topo_IIA_A_a_sf"/>
</dbReference>
<gene>
    <name evidence="10" type="ORF">CM1_01210</name>
</gene>
<dbReference type="Pfam" id="PF00521">
    <property type="entry name" value="DNA_topoisoIV"/>
    <property type="match status" value="1"/>
</dbReference>
<keyword evidence="7 8" id="KW-0413">Isomerase</keyword>
<evidence type="ECO:0000259" key="9">
    <source>
        <dbReference type="PROSITE" id="PS52040"/>
    </source>
</evidence>
<protein>
    <recommendedName>
        <fullName evidence="2">DNA topoisomerase (ATP-hydrolyzing)</fullName>
        <ecNumber evidence="2">5.6.2.2</ecNumber>
    </recommendedName>
</protein>
<dbReference type="Gene3D" id="2.120.10.90">
    <property type="entry name" value="DNA gyrase/topoisomerase IV, subunit A, C-terminal"/>
    <property type="match status" value="1"/>
</dbReference>
<dbReference type="EMBL" id="CP003772">
    <property type="protein sequence ID" value="AFQ04022.1"/>
    <property type="molecule type" value="Genomic_DNA"/>
</dbReference>
<keyword evidence="6" id="KW-0472">Membrane</keyword>
<dbReference type="SMART" id="SM00434">
    <property type="entry name" value="TOP4c"/>
    <property type="match status" value="1"/>
</dbReference>
<dbReference type="InterPro" id="IPR013758">
    <property type="entry name" value="Topo_IIA_A/C_ab"/>
</dbReference>
<keyword evidence="5 8" id="KW-0238">DNA-binding</keyword>
<organism evidence="10 11">
    <name type="scientific">Mycoplasmoides genitalium M6320</name>
    <dbReference type="NCBI Taxonomy" id="662945"/>
    <lineage>
        <taxon>Bacteria</taxon>
        <taxon>Bacillati</taxon>
        <taxon>Mycoplasmatota</taxon>
        <taxon>Mycoplasmoidales</taxon>
        <taxon>Mycoplasmoidaceae</taxon>
        <taxon>Mycoplasmoides</taxon>
    </lineage>
</organism>
<feature type="active site" description="O-(5'-phospho-DNA)-tyrosine intermediate" evidence="8">
    <location>
        <position position="122"/>
    </location>
</feature>
<dbReference type="InterPro" id="IPR005741">
    <property type="entry name" value="TopoIV_A_Gpos"/>
</dbReference>
<evidence type="ECO:0000313" key="10">
    <source>
        <dbReference type="EMBL" id="AFQ04022.1"/>
    </source>
</evidence>
<evidence type="ECO:0000256" key="8">
    <source>
        <dbReference type="PROSITE-ProRule" id="PRU01384"/>
    </source>
</evidence>
<dbReference type="Gene3D" id="3.90.199.10">
    <property type="entry name" value="Topoisomerase II, domain 5"/>
    <property type="match status" value="1"/>
</dbReference>
<evidence type="ECO:0000313" key="11">
    <source>
        <dbReference type="Proteomes" id="UP000005254"/>
    </source>
</evidence>
<dbReference type="AlphaFoldDB" id="A0ABC7ZIJ5"/>
<evidence type="ECO:0000256" key="3">
    <source>
        <dbReference type="ARBA" id="ARBA00022475"/>
    </source>
</evidence>
<dbReference type="Gene3D" id="1.10.268.10">
    <property type="entry name" value="Topoisomerase, domain 3"/>
    <property type="match status" value="1"/>
</dbReference>
<feature type="domain" description="Topo IIA-type catalytic" evidence="9">
    <location>
        <begin position="34"/>
        <end position="497"/>
    </location>
</feature>
<dbReference type="Gene3D" id="3.30.1360.40">
    <property type="match status" value="1"/>
</dbReference>
<dbReference type="CDD" id="cd00187">
    <property type="entry name" value="TOP4c"/>
    <property type="match status" value="1"/>
</dbReference>
<dbReference type="InterPro" id="IPR050220">
    <property type="entry name" value="Type_II_DNA_Topoisomerases"/>
</dbReference>
<evidence type="ECO:0000256" key="2">
    <source>
        <dbReference type="ARBA" id="ARBA00012895"/>
    </source>
</evidence>
<proteinExistence type="predicted"/>
<evidence type="ECO:0000256" key="6">
    <source>
        <dbReference type="ARBA" id="ARBA00023136"/>
    </source>
</evidence>
<dbReference type="EC" id="5.6.2.2" evidence="2"/>
<dbReference type="RefSeq" id="WP_014894427.1">
    <property type="nucleotide sequence ID" value="NC_018497.1"/>
</dbReference>
<dbReference type="GO" id="GO:0003677">
    <property type="term" value="F:DNA binding"/>
    <property type="evidence" value="ECO:0007669"/>
    <property type="project" value="UniProtKB-UniRule"/>
</dbReference>
<dbReference type="GO" id="GO:0034335">
    <property type="term" value="F:DNA negative supercoiling activity"/>
    <property type="evidence" value="ECO:0007669"/>
    <property type="project" value="UniProtKB-ARBA"/>
</dbReference>
<dbReference type="Proteomes" id="UP000005254">
    <property type="component" value="Chromosome"/>
</dbReference>
<keyword evidence="4 8" id="KW-0799">Topoisomerase</keyword>
<name>A0ABC7ZIJ5_MYCGT</name>
<dbReference type="InterPro" id="IPR006691">
    <property type="entry name" value="GyrA/parC_rep"/>
</dbReference>
<dbReference type="SUPFAM" id="SSF56719">
    <property type="entry name" value="Type II DNA topoisomerase"/>
    <property type="match status" value="1"/>
</dbReference>
<dbReference type="InterPro" id="IPR013760">
    <property type="entry name" value="Topo_IIA-like_dom_sf"/>
</dbReference>
<comment type="catalytic activity">
    <reaction evidence="1 8">
        <text>ATP-dependent breakage, passage and rejoining of double-stranded DNA.</text>
        <dbReference type="EC" id="5.6.2.2"/>
    </reaction>
</comment>
<dbReference type="SUPFAM" id="SSF101904">
    <property type="entry name" value="GyrA/ParC C-terminal domain-like"/>
    <property type="match status" value="1"/>
</dbReference>
<dbReference type="InterPro" id="IPR035516">
    <property type="entry name" value="Gyrase/topoIV_suA_C"/>
</dbReference>
<reference evidence="10 11" key="1">
    <citation type="journal article" date="2012" name="J. Bacteriol.">
        <title>Draft Genome Sequences of Four Axenic Mycoplasma genitalium Strains Isolated from Denmark, Japan, and Australia.</title>
        <authorList>
            <person name="McGowin C.L."/>
            <person name="Ma L."/>
            <person name="Jensen J.S."/>
            <person name="Mancuso M.M."/>
            <person name="Hamasuna R."/>
            <person name="Adegboye D."/>
            <person name="Martin D.H."/>
        </authorList>
    </citation>
    <scope>NUCLEOTIDE SEQUENCE [LARGE SCALE GENOMIC DNA]</scope>
    <source>
        <strain evidence="10 11">M6320</strain>
    </source>
</reference>
<evidence type="ECO:0000256" key="1">
    <source>
        <dbReference type="ARBA" id="ARBA00000185"/>
    </source>
</evidence>
<evidence type="ECO:0000256" key="7">
    <source>
        <dbReference type="ARBA" id="ARBA00023235"/>
    </source>
</evidence>
<dbReference type="Pfam" id="PF03989">
    <property type="entry name" value="DNA_gyraseA_C"/>
    <property type="match status" value="3"/>
</dbReference>
<dbReference type="NCBIfam" id="TIGR01061">
    <property type="entry name" value="parC_Gpos"/>
    <property type="match status" value="1"/>
</dbReference>
<accession>A0ABC7ZIJ5</accession>
<evidence type="ECO:0000256" key="5">
    <source>
        <dbReference type="ARBA" id="ARBA00023125"/>
    </source>
</evidence>
<dbReference type="KEGG" id="mgx:CM1_01210"/>
<dbReference type="NCBIfam" id="NF004044">
    <property type="entry name" value="PRK05561.1"/>
    <property type="match status" value="1"/>
</dbReference>
<evidence type="ECO:0000256" key="4">
    <source>
        <dbReference type="ARBA" id="ARBA00023029"/>
    </source>
</evidence>
<dbReference type="PANTHER" id="PTHR43493:SF9">
    <property type="entry name" value="DNA TOPOISOMERASE 4 SUBUNIT A"/>
    <property type="match status" value="1"/>
</dbReference>
<dbReference type="GO" id="GO:0006265">
    <property type="term" value="P:DNA topological change"/>
    <property type="evidence" value="ECO:0007669"/>
    <property type="project" value="UniProtKB-UniRule"/>
</dbReference>
<dbReference type="InterPro" id="IPR002205">
    <property type="entry name" value="Topo_IIA_dom_A"/>
</dbReference>
<dbReference type="PANTHER" id="PTHR43493">
    <property type="entry name" value="DNA GYRASE/TOPOISOMERASE SUBUNIT A"/>
    <property type="match status" value="1"/>
</dbReference>